<dbReference type="PANTHER" id="PTHR10434:SF40">
    <property type="entry name" value="1-ACYL-SN-GLYCEROL-3-PHOSPHATE ACYLTRANSFERASE"/>
    <property type="match status" value="1"/>
</dbReference>
<dbReference type="AlphaFoldDB" id="A0A1F6TC04"/>
<keyword evidence="4" id="KW-0472">Membrane</keyword>
<dbReference type="SUPFAM" id="SSF69593">
    <property type="entry name" value="Glycerol-3-phosphate (1)-acyltransferase"/>
    <property type="match status" value="1"/>
</dbReference>
<evidence type="ECO:0000256" key="4">
    <source>
        <dbReference type="SAM" id="Phobius"/>
    </source>
</evidence>
<dbReference type="SMART" id="SM00563">
    <property type="entry name" value="PlsC"/>
    <property type="match status" value="1"/>
</dbReference>
<dbReference type="EMBL" id="MFST01000144">
    <property type="protein sequence ID" value="OGI42667.1"/>
    <property type="molecule type" value="Genomic_DNA"/>
</dbReference>
<dbReference type="GO" id="GO:0003841">
    <property type="term" value="F:1-acylglycerol-3-phosphate O-acyltransferase activity"/>
    <property type="evidence" value="ECO:0007669"/>
    <property type="project" value="TreeGrafter"/>
</dbReference>
<proteinExistence type="predicted"/>
<feature type="transmembrane region" description="Helical" evidence="4">
    <location>
        <begin position="12"/>
        <end position="32"/>
    </location>
</feature>
<comment type="pathway">
    <text evidence="1">Lipid metabolism.</text>
</comment>
<evidence type="ECO:0000313" key="6">
    <source>
        <dbReference type="EMBL" id="OGI42667.1"/>
    </source>
</evidence>
<gene>
    <name evidence="6" type="ORF">A2V92_00470</name>
</gene>
<keyword evidence="3 6" id="KW-0012">Acyltransferase</keyword>
<accession>A0A1F6TC04</accession>
<keyword evidence="4" id="KW-0812">Transmembrane</keyword>
<keyword evidence="2 6" id="KW-0808">Transferase</keyword>
<sequence length="240" mass="27054">MLALRSALYNLIQWITVSVYATLTALTFPFPLKSRYRFASQWARFQVPLARALCGIRYRVEGREHLPKGPAIILSKHQSAWETMAFQVIFPPHTWVVKRELMWIPFFGWGLAALKPIAIDRGAGRKSVEQIIEQGRERLKEGVWIVVFPEGTRVAPGHRRRYGIGGAALAAATGYPVVPVAHNAGSFWPRRGFLKKPGTIRVVIGPTIHTRGKSAEEINRSAEEWIETKMVELEKRTSGT</sequence>
<evidence type="ECO:0000256" key="2">
    <source>
        <dbReference type="ARBA" id="ARBA00022679"/>
    </source>
</evidence>
<organism evidence="6 7">
    <name type="scientific">Candidatus Muproteobacteria bacterium RBG_16_65_31</name>
    <dbReference type="NCBI Taxonomy" id="1817759"/>
    <lineage>
        <taxon>Bacteria</taxon>
        <taxon>Pseudomonadati</taxon>
        <taxon>Pseudomonadota</taxon>
        <taxon>Candidatus Muproteobacteria</taxon>
    </lineage>
</organism>
<evidence type="ECO:0000256" key="1">
    <source>
        <dbReference type="ARBA" id="ARBA00005189"/>
    </source>
</evidence>
<dbReference type="Pfam" id="PF01553">
    <property type="entry name" value="Acyltransferase"/>
    <property type="match status" value="1"/>
</dbReference>
<evidence type="ECO:0000256" key="3">
    <source>
        <dbReference type="ARBA" id="ARBA00023315"/>
    </source>
</evidence>
<evidence type="ECO:0000313" key="7">
    <source>
        <dbReference type="Proteomes" id="UP000179344"/>
    </source>
</evidence>
<reference evidence="6 7" key="1">
    <citation type="journal article" date="2016" name="Nat. Commun.">
        <title>Thousands of microbial genomes shed light on interconnected biogeochemical processes in an aquifer system.</title>
        <authorList>
            <person name="Anantharaman K."/>
            <person name="Brown C.T."/>
            <person name="Hug L.A."/>
            <person name="Sharon I."/>
            <person name="Castelle C.J."/>
            <person name="Probst A.J."/>
            <person name="Thomas B.C."/>
            <person name="Singh A."/>
            <person name="Wilkins M.J."/>
            <person name="Karaoz U."/>
            <person name="Brodie E.L."/>
            <person name="Williams K.H."/>
            <person name="Hubbard S.S."/>
            <person name="Banfield J.F."/>
        </authorList>
    </citation>
    <scope>NUCLEOTIDE SEQUENCE [LARGE SCALE GENOMIC DNA]</scope>
</reference>
<evidence type="ECO:0000259" key="5">
    <source>
        <dbReference type="SMART" id="SM00563"/>
    </source>
</evidence>
<dbReference type="Proteomes" id="UP000179344">
    <property type="component" value="Unassembled WGS sequence"/>
</dbReference>
<dbReference type="GO" id="GO:0006654">
    <property type="term" value="P:phosphatidic acid biosynthetic process"/>
    <property type="evidence" value="ECO:0007669"/>
    <property type="project" value="TreeGrafter"/>
</dbReference>
<protein>
    <submittedName>
        <fullName evidence="6">Acyl-phosphate glycerol 3-phosphate acyltransferase</fullName>
    </submittedName>
</protein>
<dbReference type="PANTHER" id="PTHR10434">
    <property type="entry name" value="1-ACYL-SN-GLYCEROL-3-PHOSPHATE ACYLTRANSFERASE"/>
    <property type="match status" value="1"/>
</dbReference>
<name>A0A1F6TC04_9PROT</name>
<comment type="caution">
    <text evidence="6">The sequence shown here is derived from an EMBL/GenBank/DDBJ whole genome shotgun (WGS) entry which is preliminary data.</text>
</comment>
<keyword evidence="4" id="KW-1133">Transmembrane helix</keyword>
<dbReference type="InterPro" id="IPR002123">
    <property type="entry name" value="Plipid/glycerol_acylTrfase"/>
</dbReference>
<feature type="domain" description="Phospholipid/glycerol acyltransferase" evidence="5">
    <location>
        <begin position="71"/>
        <end position="185"/>
    </location>
</feature>
<dbReference type="CDD" id="cd07989">
    <property type="entry name" value="LPLAT_AGPAT-like"/>
    <property type="match status" value="1"/>
</dbReference>